<dbReference type="Gene3D" id="3.30.40.10">
    <property type="entry name" value="Zinc/RING finger domain, C3HC4 (zinc finger)"/>
    <property type="match status" value="1"/>
</dbReference>
<dbReference type="PROSITE" id="PS00633">
    <property type="entry name" value="BROMODOMAIN_1"/>
    <property type="match status" value="1"/>
</dbReference>
<dbReference type="InterPro" id="IPR018501">
    <property type="entry name" value="DDT_dom"/>
</dbReference>
<dbReference type="Pfam" id="PF00628">
    <property type="entry name" value="PHD"/>
    <property type="match status" value="1"/>
</dbReference>
<feature type="region of interest" description="Disordered" evidence="13">
    <location>
        <begin position="1157"/>
        <end position="1245"/>
    </location>
</feature>
<dbReference type="GO" id="GO:0000228">
    <property type="term" value="C:nuclear chromosome"/>
    <property type="evidence" value="ECO:0007669"/>
    <property type="project" value="TreeGrafter"/>
</dbReference>
<dbReference type="SUPFAM" id="SSF47370">
    <property type="entry name" value="Bromodomain"/>
    <property type="match status" value="1"/>
</dbReference>
<evidence type="ECO:0008006" key="20">
    <source>
        <dbReference type="Google" id="ProtNLM"/>
    </source>
</evidence>
<keyword evidence="3 11" id="KW-0863">Zinc-finger</keyword>
<feature type="domain" description="PHD-type" evidence="15">
    <location>
        <begin position="1040"/>
        <end position="1089"/>
    </location>
</feature>
<dbReference type="PROSITE" id="PS50827">
    <property type="entry name" value="DDT"/>
    <property type="match status" value="1"/>
</dbReference>
<feature type="compositionally biased region" description="Acidic residues" evidence="13">
    <location>
        <begin position="1116"/>
        <end position="1125"/>
    </location>
</feature>
<dbReference type="Pfam" id="PF10537">
    <property type="entry name" value="WAC_Acf1_DNA_bd"/>
    <property type="match status" value="1"/>
</dbReference>
<dbReference type="InterPro" id="IPR028941">
    <property type="entry name" value="WHIM2_dom"/>
</dbReference>
<keyword evidence="8" id="KW-0804">Transcription</keyword>
<keyword evidence="5" id="KW-0805">Transcription regulation</keyword>
<evidence type="ECO:0000313" key="18">
    <source>
        <dbReference type="EMBL" id="CAJ0586778.1"/>
    </source>
</evidence>
<sequence length="1364" mass="158198">MPLFNKRPWEKIPIPEGLRSDERVYYCDATGEIFTTYDELFDRLMELNSTVWTCEYTKRSNLTFFEAQDSEQEAMKMLGNFPEHLEVAILYLVDKFSCRGRFEEMLNDIYFFLKDRFVVGEEVTISDGKKPAKIVSVTADTSDFKEPEGKVKETCAPAPESYSYVVKVDSRDGTSHEKTVNYVMISRNKRMLARATLRVFLQNTCKVRNQEGERYYVKEKYREQHHLSDVKWEQVFGGPLPIFPKTPMRFRGRGRSKGGEEKMEGDDDEVASDTEKKPAKEKHKHRKSKDKEHKSPRESRSPKKPLTEKKKAQIAAQQDELRITFEKAKRLSVDRLDKWQQSEKLLSKKDLDALNEAIKAARRNERESNQKKKAAAQTWARKRDDLECDDLKPFPTLPKLPLPDWMSEEMFTKAVDVYQFFNSFADILPIKEKKNSSKVTLQDVFIALRCRDPRSSTYSMLMEILLKARQDVCDEEEGDEVDFSRRDEIPVEVNPDHEHPEFGDDLRAVTKYHEEIRYTLGSSVRNLYTDWLSLTEVLRLLLLTSGYVTRSGKHRHRLFQRGSIHFYDDPGFIYRKENPELLEKLETGTVFDLEPEERLDLMHLIMRQLLTYAKFRNLASEKCEDVVAQRREYKKMRCWDATQENEAKDARLIREMHAEGQDVKIPNPSKETLKLKPMLRAAQDGRRHDKAELDKIMMKGPAWDELELPDICFAREYQKSLVQEEMEDMRAEIFALSNQFGSCSLGRDRAFRNYLISDQIPIFMVETPSLKEPIGTCHEPTPCKSKGEYESSEEWRIAVKACTGKDENCPVHSVKARTTPRFSYIKDVEQLEEVIAAFNPRGHREIDLLDEINYMRPLIFELVEKTKNKEKNGQLATCFMQEAEDPAQMGNVIKWLDVVIDMVLELEEKMTEGFLGRLPAYINREEWRRLLDDTGDVTSLLQDDVACDLKEREVFHAKEDFDKLTEIQKVGIAFLQVVQAINAKFIKKPFTRIVAGGVIEPTWALIHWMRSVVDCKSVPALALHLFSIESTIQWEKSKLQAKCRVCRRKGTPETLVLCEDCDKCYHLDCLKPKLAEVVSPYTCRECKKDDEDTTTSASNSNGKATNGNVNGHVSDDEMNGNDENESSATGSALRTASGRKIKRVEYNIDRLTSLAPPRKKVRIESDQEASQESQATNDSDEEKYEGGTSEAVDEDDSYDDYSSDDGRRRSGRQRSMRRSTQKTQKVVESNHSNRSFGLGLRDSDPNLKEKMKKLEEVIRQAMREEFAWPFLDPVDPKEVPDYHDVIKKPMDLRTIMNKIKNHDYSTAEQLRTDAELVVSNCKKYNLEDSEIFECATQLEEHWQSHMNPIFHETSRRRPTRRSLL</sequence>
<dbReference type="Pfam" id="PF02791">
    <property type="entry name" value="DDT"/>
    <property type="match status" value="1"/>
</dbReference>
<feature type="region of interest" description="Disordered" evidence="13">
    <location>
        <begin position="1087"/>
        <end position="1137"/>
    </location>
</feature>
<evidence type="ECO:0000256" key="5">
    <source>
        <dbReference type="ARBA" id="ARBA00023015"/>
    </source>
</evidence>
<evidence type="ECO:0000256" key="4">
    <source>
        <dbReference type="ARBA" id="ARBA00022833"/>
    </source>
</evidence>
<dbReference type="InterPro" id="IPR036427">
    <property type="entry name" value="Bromodomain-like_sf"/>
</dbReference>
<dbReference type="InterPro" id="IPR028942">
    <property type="entry name" value="WHIM1_dom"/>
</dbReference>
<dbReference type="SUPFAM" id="SSF57903">
    <property type="entry name" value="FYVE/PHD zinc finger"/>
    <property type="match status" value="1"/>
</dbReference>
<comment type="caution">
    <text evidence="18">The sequence shown here is derived from an EMBL/GenBank/DDBJ whole genome shotgun (WGS) entry which is preliminary data.</text>
</comment>
<dbReference type="PRINTS" id="PR00503">
    <property type="entry name" value="BROMODOMAIN"/>
</dbReference>
<feature type="compositionally biased region" description="Acidic residues" evidence="13">
    <location>
        <begin position="1191"/>
        <end position="1203"/>
    </location>
</feature>
<dbReference type="SMART" id="SM00297">
    <property type="entry name" value="BROMO"/>
    <property type="match status" value="1"/>
</dbReference>
<dbReference type="PROSITE" id="PS50016">
    <property type="entry name" value="ZF_PHD_2"/>
    <property type="match status" value="1"/>
</dbReference>
<keyword evidence="2" id="KW-0479">Metal-binding</keyword>
<dbReference type="PROSITE" id="PS51136">
    <property type="entry name" value="WAC"/>
    <property type="match status" value="1"/>
</dbReference>
<dbReference type="PROSITE" id="PS01359">
    <property type="entry name" value="ZF_PHD_1"/>
    <property type="match status" value="1"/>
</dbReference>
<dbReference type="Gene3D" id="1.20.920.10">
    <property type="entry name" value="Bromodomain-like"/>
    <property type="match status" value="1"/>
</dbReference>
<evidence type="ECO:0000256" key="8">
    <source>
        <dbReference type="ARBA" id="ARBA00023163"/>
    </source>
</evidence>
<reference evidence="18" key="1">
    <citation type="submission" date="2023-06" db="EMBL/GenBank/DDBJ databases">
        <authorList>
            <person name="Delattre M."/>
        </authorList>
    </citation>
    <scope>NUCLEOTIDE SEQUENCE</scope>
    <source>
        <strain evidence="18">AF72</strain>
    </source>
</reference>
<name>A0AA36DFR1_9BILA</name>
<dbReference type="InterPro" id="IPR011011">
    <property type="entry name" value="Znf_FYVE_PHD"/>
</dbReference>
<dbReference type="Pfam" id="PF15612">
    <property type="entry name" value="WHIM1"/>
    <property type="match status" value="1"/>
</dbReference>
<feature type="compositionally biased region" description="Polar residues" evidence="13">
    <location>
        <begin position="1221"/>
        <end position="1235"/>
    </location>
</feature>
<dbReference type="Pfam" id="PF15613">
    <property type="entry name" value="WSD"/>
    <property type="match status" value="1"/>
</dbReference>
<evidence type="ECO:0000256" key="11">
    <source>
        <dbReference type="PROSITE-ProRule" id="PRU00146"/>
    </source>
</evidence>
<dbReference type="InterPro" id="IPR001487">
    <property type="entry name" value="Bromodomain"/>
</dbReference>
<feature type="compositionally biased region" description="Polar residues" evidence="13">
    <location>
        <begin position="1168"/>
        <end position="1177"/>
    </location>
</feature>
<evidence type="ECO:0000259" key="14">
    <source>
        <dbReference type="PROSITE" id="PS50014"/>
    </source>
</evidence>
<proteinExistence type="predicted"/>
<dbReference type="GO" id="GO:0008623">
    <property type="term" value="C:CHRAC"/>
    <property type="evidence" value="ECO:0007669"/>
    <property type="project" value="TreeGrafter"/>
</dbReference>
<dbReference type="InterPro" id="IPR018359">
    <property type="entry name" value="Bromodomain_CS"/>
</dbReference>
<dbReference type="CDD" id="cd04369">
    <property type="entry name" value="Bromodomain"/>
    <property type="match status" value="1"/>
</dbReference>
<evidence type="ECO:0000313" key="19">
    <source>
        <dbReference type="Proteomes" id="UP001177023"/>
    </source>
</evidence>
<gene>
    <name evidence="18" type="ORF">MSPICULIGERA_LOCUS24765</name>
</gene>
<dbReference type="PROSITE" id="PS50014">
    <property type="entry name" value="BROMODOMAIN_2"/>
    <property type="match status" value="1"/>
</dbReference>
<evidence type="ECO:0000256" key="10">
    <source>
        <dbReference type="PROSITE-ProRule" id="PRU00035"/>
    </source>
</evidence>
<evidence type="ECO:0000256" key="1">
    <source>
        <dbReference type="ARBA" id="ARBA00004123"/>
    </source>
</evidence>
<evidence type="ECO:0000256" key="7">
    <source>
        <dbReference type="ARBA" id="ARBA00023117"/>
    </source>
</evidence>
<protein>
    <recommendedName>
        <fullName evidence="20">Bromodomain adjacent to zinc finger domain protein 1A</fullName>
    </recommendedName>
</protein>
<dbReference type="Proteomes" id="UP001177023">
    <property type="component" value="Unassembled WGS sequence"/>
</dbReference>
<dbReference type="GO" id="GO:0006355">
    <property type="term" value="P:regulation of DNA-templated transcription"/>
    <property type="evidence" value="ECO:0007669"/>
    <property type="project" value="TreeGrafter"/>
</dbReference>
<evidence type="ECO:0000256" key="12">
    <source>
        <dbReference type="PROSITE-ProRule" id="PRU00475"/>
    </source>
</evidence>
<feature type="domain" description="WAC" evidence="17">
    <location>
        <begin position="22"/>
        <end position="129"/>
    </location>
</feature>
<feature type="compositionally biased region" description="Basic and acidic residues" evidence="13">
    <location>
        <begin position="289"/>
        <end position="311"/>
    </location>
</feature>
<evidence type="ECO:0000256" key="2">
    <source>
        <dbReference type="ARBA" id="ARBA00022723"/>
    </source>
</evidence>
<dbReference type="PANTHER" id="PTHR46510:SF1">
    <property type="entry name" value="BROMODOMAIN ADJACENT TO ZINC FINGER DOMAIN PROTEIN 1A"/>
    <property type="match status" value="1"/>
</dbReference>
<feature type="compositionally biased region" description="Basic residues" evidence="13">
    <location>
        <begin position="279"/>
        <end position="288"/>
    </location>
</feature>
<dbReference type="GO" id="GO:0031445">
    <property type="term" value="P:regulation of heterochromatin formation"/>
    <property type="evidence" value="ECO:0007669"/>
    <property type="project" value="TreeGrafter"/>
</dbReference>
<dbReference type="EMBL" id="CATQJA010002709">
    <property type="protein sequence ID" value="CAJ0586778.1"/>
    <property type="molecule type" value="Genomic_DNA"/>
</dbReference>
<feature type="compositionally biased region" description="Polar residues" evidence="13">
    <location>
        <begin position="1094"/>
        <end position="1111"/>
    </location>
</feature>
<evidence type="ECO:0000256" key="9">
    <source>
        <dbReference type="ARBA" id="ARBA00023242"/>
    </source>
</evidence>
<dbReference type="PANTHER" id="PTHR46510">
    <property type="entry name" value="BROMODOMAIN ADJACENT TO ZINC FINGER DOMAIN PROTEIN 1A"/>
    <property type="match status" value="1"/>
</dbReference>
<dbReference type="InterPro" id="IPR047171">
    <property type="entry name" value="BAZ1A"/>
</dbReference>
<keyword evidence="7 10" id="KW-0103">Bromodomain</keyword>
<dbReference type="InterPro" id="IPR019786">
    <property type="entry name" value="Zinc_finger_PHD-type_CS"/>
</dbReference>
<dbReference type="InterPro" id="IPR013136">
    <property type="entry name" value="WSTF_Acf1_Cbp146"/>
</dbReference>
<keyword evidence="19" id="KW-1185">Reference proteome</keyword>
<dbReference type="GO" id="GO:0008270">
    <property type="term" value="F:zinc ion binding"/>
    <property type="evidence" value="ECO:0007669"/>
    <property type="project" value="UniProtKB-KW"/>
</dbReference>
<dbReference type="GO" id="GO:0003677">
    <property type="term" value="F:DNA binding"/>
    <property type="evidence" value="ECO:0007669"/>
    <property type="project" value="TreeGrafter"/>
</dbReference>
<dbReference type="InterPro" id="IPR019787">
    <property type="entry name" value="Znf_PHD-finger"/>
</dbReference>
<organism evidence="18 19">
    <name type="scientific">Mesorhabditis spiculigera</name>
    <dbReference type="NCBI Taxonomy" id="96644"/>
    <lineage>
        <taxon>Eukaryota</taxon>
        <taxon>Metazoa</taxon>
        <taxon>Ecdysozoa</taxon>
        <taxon>Nematoda</taxon>
        <taxon>Chromadorea</taxon>
        <taxon>Rhabditida</taxon>
        <taxon>Rhabditina</taxon>
        <taxon>Rhabditomorpha</taxon>
        <taxon>Rhabditoidea</taxon>
        <taxon>Rhabditidae</taxon>
        <taxon>Mesorhabditinae</taxon>
        <taxon>Mesorhabditis</taxon>
    </lineage>
</organism>
<dbReference type="SMART" id="SM00571">
    <property type="entry name" value="DDT"/>
    <property type="match status" value="1"/>
</dbReference>
<feature type="compositionally biased region" description="Acidic residues" evidence="13">
    <location>
        <begin position="263"/>
        <end position="272"/>
    </location>
</feature>
<dbReference type="GO" id="GO:0045740">
    <property type="term" value="P:positive regulation of DNA replication"/>
    <property type="evidence" value="ECO:0007669"/>
    <property type="project" value="TreeGrafter"/>
</dbReference>
<keyword evidence="4" id="KW-0862">Zinc</keyword>
<feature type="region of interest" description="Disordered" evidence="13">
    <location>
        <begin position="243"/>
        <end position="315"/>
    </location>
</feature>
<keyword evidence="9 12" id="KW-0539">Nucleus</keyword>
<accession>A0AA36DFR1</accession>
<dbReference type="GO" id="GO:0006338">
    <property type="term" value="P:chromatin remodeling"/>
    <property type="evidence" value="ECO:0007669"/>
    <property type="project" value="InterPro"/>
</dbReference>
<evidence type="ECO:0000256" key="3">
    <source>
        <dbReference type="ARBA" id="ARBA00022771"/>
    </source>
</evidence>
<evidence type="ECO:0000259" key="16">
    <source>
        <dbReference type="PROSITE" id="PS50827"/>
    </source>
</evidence>
<dbReference type="InterPro" id="IPR001965">
    <property type="entry name" value="Znf_PHD"/>
</dbReference>
<evidence type="ECO:0000259" key="17">
    <source>
        <dbReference type="PROSITE" id="PS51136"/>
    </source>
</evidence>
<feature type="domain" description="DDT" evidence="16">
    <location>
        <begin position="408"/>
        <end position="474"/>
    </location>
</feature>
<dbReference type="InterPro" id="IPR013083">
    <property type="entry name" value="Znf_RING/FYVE/PHD"/>
</dbReference>
<dbReference type="Pfam" id="PF00439">
    <property type="entry name" value="Bromodomain"/>
    <property type="match status" value="1"/>
</dbReference>
<keyword evidence="6" id="KW-0175">Coiled coil</keyword>
<feature type="non-terminal residue" evidence="18">
    <location>
        <position position="1364"/>
    </location>
</feature>
<evidence type="ECO:0000256" key="13">
    <source>
        <dbReference type="SAM" id="MobiDB-lite"/>
    </source>
</evidence>
<dbReference type="SMART" id="SM00249">
    <property type="entry name" value="PHD"/>
    <property type="match status" value="1"/>
</dbReference>
<evidence type="ECO:0000256" key="6">
    <source>
        <dbReference type="ARBA" id="ARBA00023054"/>
    </source>
</evidence>
<feature type="compositionally biased region" description="Basic residues" evidence="13">
    <location>
        <begin position="1209"/>
        <end position="1220"/>
    </location>
</feature>
<comment type="subcellular location">
    <subcellularLocation>
        <location evidence="1 12">Nucleus</location>
    </subcellularLocation>
</comment>
<feature type="domain" description="Bromo" evidence="14">
    <location>
        <begin position="1262"/>
        <end position="1332"/>
    </location>
</feature>
<evidence type="ECO:0000259" key="15">
    <source>
        <dbReference type="PROSITE" id="PS50016"/>
    </source>
</evidence>